<reference evidence="2 3" key="1">
    <citation type="journal article" date="2014" name="Arch. Microbiol.">
        <title>Bacillus mesophilum sp. nov., strain IITR-54T, a novel 4-chlorobiphenyl dechlorinating bacterium.</title>
        <authorList>
            <person name="Manickam N."/>
            <person name="Singh N.K."/>
            <person name="Bajaj A."/>
            <person name="Kumar R.M."/>
            <person name="Kaur G."/>
            <person name="Kaur N."/>
            <person name="Bala M."/>
            <person name="Kumar A."/>
            <person name="Mayilraj S."/>
        </authorList>
    </citation>
    <scope>NUCLEOTIDE SEQUENCE [LARGE SCALE GENOMIC DNA]</scope>
    <source>
        <strain evidence="2 3">IITR-54</strain>
    </source>
</reference>
<evidence type="ECO:0000313" key="2">
    <source>
        <dbReference type="EMBL" id="KAB2335674.1"/>
    </source>
</evidence>
<dbReference type="InterPro" id="IPR011051">
    <property type="entry name" value="RmlC_Cupin_sf"/>
</dbReference>
<dbReference type="SMART" id="SM00835">
    <property type="entry name" value="Cupin_1"/>
    <property type="match status" value="1"/>
</dbReference>
<protein>
    <submittedName>
        <fullName evidence="2">Cupin domain-containing protein</fullName>
    </submittedName>
</protein>
<feature type="domain" description="Cupin type-1" evidence="1">
    <location>
        <begin position="21"/>
        <end position="158"/>
    </location>
</feature>
<dbReference type="CDD" id="cd20306">
    <property type="entry name" value="cupin_OxDC-like"/>
    <property type="match status" value="1"/>
</dbReference>
<dbReference type="Gene3D" id="2.60.120.10">
    <property type="entry name" value="Jelly Rolls"/>
    <property type="match status" value="1"/>
</dbReference>
<keyword evidence="3" id="KW-1185">Reference proteome</keyword>
<comment type="caution">
    <text evidence="2">The sequence shown here is derived from an EMBL/GenBank/DDBJ whole genome shotgun (WGS) entry which is preliminary data.</text>
</comment>
<organism evidence="2 3">
    <name type="scientific">Bacillus mesophilum</name>
    <dbReference type="NCBI Taxonomy" id="1071718"/>
    <lineage>
        <taxon>Bacteria</taxon>
        <taxon>Bacillati</taxon>
        <taxon>Bacillota</taxon>
        <taxon>Bacilli</taxon>
        <taxon>Bacillales</taxon>
        <taxon>Bacillaceae</taxon>
        <taxon>Bacillus</taxon>
    </lineage>
</organism>
<proteinExistence type="predicted"/>
<dbReference type="InterPro" id="IPR014710">
    <property type="entry name" value="RmlC-like_jellyroll"/>
</dbReference>
<dbReference type="RefSeq" id="WP_151572289.1">
    <property type="nucleotide sequence ID" value="NZ_WBOT01000001.1"/>
</dbReference>
<dbReference type="InterPro" id="IPR006045">
    <property type="entry name" value="Cupin_1"/>
</dbReference>
<dbReference type="SUPFAM" id="SSF51182">
    <property type="entry name" value="RmlC-like cupins"/>
    <property type="match status" value="1"/>
</dbReference>
<dbReference type="OrthoDB" id="2739624at2"/>
<sequence>MVSYMDYTSPNTNFSFDMNKSRLFTKDRNNYINVLGTAQLNTLENLSLLDIFLSPNNVVEPHIHQNAAELVYCISGSAIVSMLNPFTKQIQNYRITPGKVANVPQGWWHYEVAEAANTHLLAIFDAPTPEFVLGSDLLRLTPAQIMAHTYCLDENQWKNTVAPIKESTIIGPPINCSQREPVQQPAHNSHTQMHQQPYHQQYYPQYYRGFY</sequence>
<dbReference type="Pfam" id="PF00190">
    <property type="entry name" value="Cupin_1"/>
    <property type="match status" value="1"/>
</dbReference>
<dbReference type="EMBL" id="WBOT01000001">
    <property type="protein sequence ID" value="KAB2335674.1"/>
    <property type="molecule type" value="Genomic_DNA"/>
</dbReference>
<evidence type="ECO:0000313" key="3">
    <source>
        <dbReference type="Proteomes" id="UP000441354"/>
    </source>
</evidence>
<name>A0A7V7RQG4_9BACI</name>
<dbReference type="AlphaFoldDB" id="A0A7V7RQG4"/>
<accession>A0A7V7RQG4</accession>
<dbReference type="Proteomes" id="UP000441354">
    <property type="component" value="Unassembled WGS sequence"/>
</dbReference>
<gene>
    <name evidence="2" type="ORF">F7732_03645</name>
</gene>
<evidence type="ECO:0000259" key="1">
    <source>
        <dbReference type="SMART" id="SM00835"/>
    </source>
</evidence>